<accession>A0AAE4FR39</accession>
<gene>
    <name evidence="1" type="ORF">RIF25_04825</name>
</gene>
<reference evidence="2" key="1">
    <citation type="submission" date="2023-07" db="EMBL/GenBank/DDBJ databases">
        <authorList>
            <person name="Luz R."/>
            <person name="Cordeiro R."/>
            <person name="Fonseca A."/>
            <person name="Goncalves V."/>
        </authorList>
    </citation>
    <scope>NUCLEOTIDE SEQUENCE [LARGE SCALE GENOMIC DNA]</scope>
    <source>
        <strain evidence="2">BACA0444</strain>
    </source>
</reference>
<dbReference type="RefSeq" id="WP_322877412.1">
    <property type="nucleotide sequence ID" value="NZ_JAVMIP010000003.1"/>
</dbReference>
<dbReference type="Proteomes" id="UP001268256">
    <property type="component" value="Unassembled WGS sequence"/>
</dbReference>
<evidence type="ECO:0000313" key="2">
    <source>
        <dbReference type="Proteomes" id="UP001268256"/>
    </source>
</evidence>
<name>A0AAE4FR39_9CYAN</name>
<evidence type="ECO:0000313" key="1">
    <source>
        <dbReference type="EMBL" id="MDS3860124.1"/>
    </source>
</evidence>
<protein>
    <submittedName>
        <fullName evidence="1">Uncharacterized protein</fullName>
    </submittedName>
</protein>
<organism evidence="1 2">
    <name type="scientific">Pseudocalidococcus azoricus BACA0444</name>
    <dbReference type="NCBI Taxonomy" id="2918990"/>
    <lineage>
        <taxon>Bacteria</taxon>
        <taxon>Bacillati</taxon>
        <taxon>Cyanobacteriota</taxon>
        <taxon>Cyanophyceae</taxon>
        <taxon>Acaryochloridales</taxon>
        <taxon>Thermosynechococcaceae</taxon>
        <taxon>Pseudocalidococcus</taxon>
        <taxon>Pseudocalidococcus azoricus</taxon>
    </lineage>
</organism>
<sequence length="257" mass="28965">MLQPGDRVEFSFWEAGCMIWLGSLDVYESFCQAWFSLEDNVIKTDAAAIQDLILNQRAIMPMELYQDDGFRTRVILRELNQREQEDWTARVAGQLNLPTGQMVVSGIVDRNQEVPALADIDPEDGLQLYVNVTPGEYAVTVYAYPPGDLSTGWGQIADPDLFKPTAGIEPENPLDYFLRTRPGEAMPDWLGAEYGATAAERDEFNQACEESPGFIDFVVQLLPLKEPLPSPWLDGEMFIPWEFRKPQRFPLGVPAQA</sequence>
<keyword evidence="2" id="KW-1185">Reference proteome</keyword>
<proteinExistence type="predicted"/>
<comment type="caution">
    <text evidence="1">The sequence shown here is derived from an EMBL/GenBank/DDBJ whole genome shotgun (WGS) entry which is preliminary data.</text>
</comment>
<dbReference type="AlphaFoldDB" id="A0AAE4FR39"/>
<dbReference type="EMBL" id="JAVMIP010000003">
    <property type="protein sequence ID" value="MDS3860124.1"/>
    <property type="molecule type" value="Genomic_DNA"/>
</dbReference>